<keyword evidence="4 5" id="KW-0472">Membrane</keyword>
<feature type="domain" description="RDD" evidence="6">
    <location>
        <begin position="47"/>
        <end position="174"/>
    </location>
</feature>
<sequence>MSAPPTADGRDPLFGPDAVRLLAEGGLPPLHGDVVTGEAVVLGLRSASFASRLLAALIDAVAVLLVLLGVVLGVDALDGGLDTAGLQAVWLTTTIGCLVGIPVLVETLTRGRSLGKLALGTRVVRDDGGPVRFRHCVVRGLLGFFELWALLGSPAIICSLINARGKRFGDLLAGTYVIRVRTGRPTLPLPPMPPELAGWARNADIGRLPDGTAVAVRQFLTRAATLHPASRVQLGRALADLLLTRVAPAPPAGCDPESFLLAVLVERRDRELHRLQRQQRRTDELARSLRRD</sequence>
<feature type="transmembrane region" description="Helical" evidence="5">
    <location>
        <begin position="86"/>
        <end position="105"/>
    </location>
</feature>
<evidence type="ECO:0000256" key="4">
    <source>
        <dbReference type="ARBA" id="ARBA00023136"/>
    </source>
</evidence>
<comment type="caution">
    <text evidence="7">The sequence shown here is derived from an EMBL/GenBank/DDBJ whole genome shotgun (WGS) entry which is preliminary data.</text>
</comment>
<evidence type="ECO:0000256" key="5">
    <source>
        <dbReference type="SAM" id="Phobius"/>
    </source>
</evidence>
<dbReference type="Proteomes" id="UP001589748">
    <property type="component" value="Unassembled WGS sequence"/>
</dbReference>
<dbReference type="PANTHER" id="PTHR38480:SF1">
    <property type="entry name" value="SLR0254 PROTEIN"/>
    <property type="match status" value="1"/>
</dbReference>
<feature type="transmembrane region" description="Helical" evidence="5">
    <location>
        <begin position="53"/>
        <end position="74"/>
    </location>
</feature>
<keyword evidence="2 5" id="KW-0812">Transmembrane</keyword>
<dbReference type="EMBL" id="JBHMDM010000004">
    <property type="protein sequence ID" value="MFB9376622.1"/>
    <property type="molecule type" value="Genomic_DNA"/>
</dbReference>
<proteinExistence type="predicted"/>
<keyword evidence="3 5" id="KW-1133">Transmembrane helix</keyword>
<name>A0ABV5LRA3_9ACTN</name>
<evidence type="ECO:0000259" key="6">
    <source>
        <dbReference type="Pfam" id="PF06271"/>
    </source>
</evidence>
<evidence type="ECO:0000256" key="2">
    <source>
        <dbReference type="ARBA" id="ARBA00022692"/>
    </source>
</evidence>
<dbReference type="PANTHER" id="PTHR38480">
    <property type="entry name" value="SLR0254 PROTEIN"/>
    <property type="match status" value="1"/>
</dbReference>
<protein>
    <submittedName>
        <fullName evidence="7">RDD family protein</fullName>
    </submittedName>
</protein>
<dbReference type="InterPro" id="IPR010432">
    <property type="entry name" value="RDD"/>
</dbReference>
<comment type="subcellular location">
    <subcellularLocation>
        <location evidence="1">Membrane</location>
        <topology evidence="1">Multi-pass membrane protein</topology>
    </subcellularLocation>
</comment>
<keyword evidence="8" id="KW-1185">Reference proteome</keyword>
<dbReference type="RefSeq" id="WP_380136050.1">
    <property type="nucleotide sequence ID" value="NZ_JBHLUI010000003.1"/>
</dbReference>
<accession>A0ABV5LRA3</accession>
<evidence type="ECO:0000313" key="7">
    <source>
        <dbReference type="EMBL" id="MFB9376622.1"/>
    </source>
</evidence>
<dbReference type="Pfam" id="PF06271">
    <property type="entry name" value="RDD"/>
    <property type="match status" value="1"/>
</dbReference>
<reference evidence="7 8" key="1">
    <citation type="submission" date="2024-09" db="EMBL/GenBank/DDBJ databases">
        <authorList>
            <person name="Sun Q."/>
            <person name="Mori K."/>
        </authorList>
    </citation>
    <scope>NUCLEOTIDE SEQUENCE [LARGE SCALE GENOMIC DNA]</scope>
    <source>
        <strain evidence="7 8">TISTR 1856</strain>
    </source>
</reference>
<gene>
    <name evidence="7" type="ORF">ACFFVI_06545</name>
</gene>
<evidence type="ECO:0000313" key="8">
    <source>
        <dbReference type="Proteomes" id="UP001589748"/>
    </source>
</evidence>
<organism evidence="7 8">
    <name type="scientific">Kineococcus gynurae</name>
    <dbReference type="NCBI Taxonomy" id="452979"/>
    <lineage>
        <taxon>Bacteria</taxon>
        <taxon>Bacillati</taxon>
        <taxon>Actinomycetota</taxon>
        <taxon>Actinomycetes</taxon>
        <taxon>Kineosporiales</taxon>
        <taxon>Kineosporiaceae</taxon>
        <taxon>Kineococcus</taxon>
    </lineage>
</organism>
<evidence type="ECO:0000256" key="1">
    <source>
        <dbReference type="ARBA" id="ARBA00004141"/>
    </source>
</evidence>
<evidence type="ECO:0000256" key="3">
    <source>
        <dbReference type="ARBA" id="ARBA00022989"/>
    </source>
</evidence>